<dbReference type="SUPFAM" id="SSF63411">
    <property type="entry name" value="LuxS/MPP-like metallohydrolase"/>
    <property type="match status" value="2"/>
</dbReference>
<dbReference type="OrthoDB" id="9762085at2"/>
<dbReference type="Gene3D" id="3.30.830.10">
    <property type="entry name" value="Metalloenzyme, LuxS/M16 peptidase-like"/>
    <property type="match status" value="2"/>
</dbReference>
<dbReference type="GO" id="GO:0006508">
    <property type="term" value="P:proteolysis"/>
    <property type="evidence" value="ECO:0007669"/>
    <property type="project" value="UniProtKB-KW"/>
</dbReference>
<dbReference type="RefSeq" id="WP_095123678.1">
    <property type="nucleotide sequence ID" value="NZ_LT906454.1"/>
</dbReference>
<dbReference type="Pfam" id="PF05193">
    <property type="entry name" value="Peptidase_M16_C"/>
    <property type="match status" value="1"/>
</dbReference>
<feature type="domain" description="Peptidase M16 C-terminal" evidence="1">
    <location>
        <begin position="187"/>
        <end position="349"/>
    </location>
</feature>
<evidence type="ECO:0000259" key="1">
    <source>
        <dbReference type="Pfam" id="PF05193"/>
    </source>
</evidence>
<keyword evidence="2" id="KW-0378">Hydrolase</keyword>
<name>A0A239XNB3_STRAI</name>
<dbReference type="KEGG" id="saco:SAME_02470"/>
<accession>A0A239XNB3</accession>
<proteinExistence type="predicted"/>
<dbReference type="PANTHER" id="PTHR11851:SF186">
    <property type="entry name" value="INACTIVE METALLOPROTEASE YMFF-RELATED"/>
    <property type="match status" value="1"/>
</dbReference>
<evidence type="ECO:0000313" key="2">
    <source>
        <dbReference type="EMBL" id="SNV48127.1"/>
    </source>
</evidence>
<organism evidence="2 3">
    <name type="scientific">Streptococcus acidominimus</name>
    <dbReference type="NCBI Taxonomy" id="1326"/>
    <lineage>
        <taxon>Bacteria</taxon>
        <taxon>Bacillati</taxon>
        <taxon>Bacillota</taxon>
        <taxon>Bacilli</taxon>
        <taxon>Lactobacillales</taxon>
        <taxon>Streptococcaceae</taxon>
        <taxon>Streptococcus</taxon>
    </lineage>
</organism>
<dbReference type="AlphaFoldDB" id="A0A239XNB3"/>
<dbReference type="PANTHER" id="PTHR11851">
    <property type="entry name" value="METALLOPROTEASE"/>
    <property type="match status" value="1"/>
</dbReference>
<evidence type="ECO:0000313" key="3">
    <source>
        <dbReference type="Proteomes" id="UP000215144"/>
    </source>
</evidence>
<dbReference type="NCBIfam" id="NF047422">
    <property type="entry name" value="YfmF_fam"/>
    <property type="match status" value="1"/>
</dbReference>
<dbReference type="Proteomes" id="UP000215144">
    <property type="component" value="Chromosome 1"/>
</dbReference>
<dbReference type="InterPro" id="IPR011249">
    <property type="entry name" value="Metalloenz_LuxS/M16"/>
</dbReference>
<sequence>MEIVEGVNLHLIKNESLKTVHIKCRFSGQLRSKTVARRALVAQMLETATMTYPTNQAFRLALANLFGASLSTTLVTKGKTHCLDINCSVISDSYSFESQSLLEALLNLLKDMLFNPLVATEQYQKASFEVEKQNLMAAIDSENADLFYLAEQGLRKGFYQDSCQALSSLTTKDLLSREDAFTAYQEFQRMLHHDQIDVFIVGDFDDYDVIKQLYQFPFGPRQVALDLQYQQVYTNVISESCEIKESQQSILMLGYHMPFSYDAPEMLSMAVYNALLGDLPTSKLFVNVREKTGLTYAIGSYYDDFSQLATIYAGIQKTAKTEVLRLILRQVKEMRLGKFTVTDLDRAKLAIKNQLLVSQDSPNQLIEMVFHDYYSQEDLSIERLLIEIDAIDKNAIVAVAKKLRLQAVHLLEGVS</sequence>
<dbReference type="InterPro" id="IPR007863">
    <property type="entry name" value="Peptidase_M16_C"/>
</dbReference>
<protein>
    <submittedName>
        <fullName evidence="2">FIG001621: Zinc protease</fullName>
    </submittedName>
</protein>
<reference evidence="2 3" key="1">
    <citation type="submission" date="2017-06" db="EMBL/GenBank/DDBJ databases">
        <authorList>
            <consortium name="Pathogen Informatics"/>
        </authorList>
    </citation>
    <scope>NUCLEOTIDE SEQUENCE [LARGE SCALE GENOMIC DNA]</scope>
    <source>
        <strain evidence="2 3">NCTC11291</strain>
    </source>
</reference>
<dbReference type="InterPro" id="IPR050361">
    <property type="entry name" value="MPP/UQCRC_Complex"/>
</dbReference>
<gene>
    <name evidence="2" type="ORF">SAMEA4504048_02470</name>
</gene>
<keyword evidence="2" id="KW-0645">Protease</keyword>
<dbReference type="GO" id="GO:0008233">
    <property type="term" value="F:peptidase activity"/>
    <property type="evidence" value="ECO:0007669"/>
    <property type="project" value="UniProtKB-KW"/>
</dbReference>
<dbReference type="GO" id="GO:0046872">
    <property type="term" value="F:metal ion binding"/>
    <property type="evidence" value="ECO:0007669"/>
    <property type="project" value="InterPro"/>
</dbReference>
<dbReference type="EMBL" id="LT906454">
    <property type="protein sequence ID" value="SNV48127.1"/>
    <property type="molecule type" value="Genomic_DNA"/>
</dbReference>